<evidence type="ECO:0000259" key="11">
    <source>
        <dbReference type="PROSITE" id="PS50011"/>
    </source>
</evidence>
<feature type="repeat" description="ANK" evidence="8">
    <location>
        <begin position="322"/>
        <end position="354"/>
    </location>
</feature>
<evidence type="ECO:0000256" key="3">
    <source>
        <dbReference type="ARBA" id="ARBA00022741"/>
    </source>
</evidence>
<feature type="compositionally biased region" description="Low complexity" evidence="10">
    <location>
        <begin position="103"/>
        <end position="123"/>
    </location>
</feature>
<dbReference type="PROSITE" id="PS50088">
    <property type="entry name" value="ANK_REPEAT"/>
    <property type="match status" value="5"/>
</dbReference>
<comment type="catalytic activity">
    <reaction evidence="7">
        <text>L-seryl-[protein] + ATP = O-phospho-L-seryl-[protein] + ADP + H(+)</text>
        <dbReference type="Rhea" id="RHEA:17989"/>
        <dbReference type="Rhea" id="RHEA-COMP:9863"/>
        <dbReference type="Rhea" id="RHEA-COMP:11604"/>
        <dbReference type="ChEBI" id="CHEBI:15378"/>
        <dbReference type="ChEBI" id="CHEBI:29999"/>
        <dbReference type="ChEBI" id="CHEBI:30616"/>
        <dbReference type="ChEBI" id="CHEBI:83421"/>
        <dbReference type="ChEBI" id="CHEBI:456216"/>
        <dbReference type="EC" id="2.7.11.1"/>
    </reaction>
</comment>
<feature type="compositionally biased region" description="Low complexity" evidence="10">
    <location>
        <begin position="397"/>
        <end position="415"/>
    </location>
</feature>
<dbReference type="InterPro" id="IPR017441">
    <property type="entry name" value="Protein_kinase_ATP_BS"/>
</dbReference>
<feature type="repeat" description="ANK" evidence="8">
    <location>
        <begin position="220"/>
        <end position="242"/>
    </location>
</feature>
<dbReference type="InterPro" id="IPR051681">
    <property type="entry name" value="Ser/Thr_Kinases-Pseudokinases"/>
</dbReference>
<evidence type="ECO:0000313" key="12">
    <source>
        <dbReference type="EMBL" id="PRP78173.1"/>
    </source>
</evidence>
<gene>
    <name evidence="12" type="ORF">PROFUN_11303</name>
</gene>
<dbReference type="SMART" id="SM00248">
    <property type="entry name" value="ANK"/>
    <property type="match status" value="5"/>
</dbReference>
<dbReference type="PRINTS" id="PR01415">
    <property type="entry name" value="ANKYRIN"/>
</dbReference>
<dbReference type="InterPro" id="IPR002110">
    <property type="entry name" value="Ankyrin_rpt"/>
</dbReference>
<comment type="similarity">
    <text evidence="1">Belongs to the protein kinase superfamily. TKL Ser/Thr protein kinase family.</text>
</comment>
<dbReference type="AlphaFoldDB" id="A0A2P6N2K3"/>
<dbReference type="InParanoid" id="A0A2P6N2K3"/>
<feature type="repeat" description="ANK" evidence="8">
    <location>
        <begin position="288"/>
        <end position="321"/>
    </location>
</feature>
<evidence type="ECO:0000256" key="7">
    <source>
        <dbReference type="ARBA" id="ARBA00048679"/>
    </source>
</evidence>
<dbReference type="PANTHER" id="PTHR44329">
    <property type="entry name" value="SERINE/THREONINE-PROTEIN KINASE TNNI3K-RELATED"/>
    <property type="match status" value="1"/>
</dbReference>
<dbReference type="PANTHER" id="PTHR44329:SF288">
    <property type="entry name" value="MITOGEN-ACTIVATED PROTEIN KINASE KINASE KINASE 20"/>
    <property type="match status" value="1"/>
</dbReference>
<keyword evidence="5 9" id="KW-0067">ATP-binding</keyword>
<dbReference type="InterPro" id="IPR008271">
    <property type="entry name" value="Ser/Thr_kinase_AS"/>
</dbReference>
<proteinExistence type="inferred from homology"/>
<feature type="region of interest" description="Disordered" evidence="10">
    <location>
        <begin position="384"/>
        <end position="428"/>
    </location>
</feature>
<evidence type="ECO:0000313" key="13">
    <source>
        <dbReference type="Proteomes" id="UP000241769"/>
    </source>
</evidence>
<dbReference type="PROSITE" id="PS00107">
    <property type="entry name" value="PROTEIN_KINASE_ATP"/>
    <property type="match status" value="1"/>
</dbReference>
<keyword evidence="13" id="KW-1185">Reference proteome</keyword>
<dbReference type="GO" id="GO:0005524">
    <property type="term" value="F:ATP binding"/>
    <property type="evidence" value="ECO:0007669"/>
    <property type="project" value="UniProtKB-UniRule"/>
</dbReference>
<dbReference type="SMART" id="SM00220">
    <property type="entry name" value="S_TKc"/>
    <property type="match status" value="1"/>
</dbReference>
<dbReference type="InterPro" id="IPR036770">
    <property type="entry name" value="Ankyrin_rpt-contain_sf"/>
</dbReference>
<feature type="domain" description="Protein kinase" evidence="11">
    <location>
        <begin position="480"/>
        <end position="741"/>
    </location>
</feature>
<keyword evidence="8" id="KW-0040">ANK repeat</keyword>
<evidence type="ECO:0000256" key="4">
    <source>
        <dbReference type="ARBA" id="ARBA00022777"/>
    </source>
</evidence>
<organism evidence="12 13">
    <name type="scientific">Planoprotostelium fungivorum</name>
    <dbReference type="NCBI Taxonomy" id="1890364"/>
    <lineage>
        <taxon>Eukaryota</taxon>
        <taxon>Amoebozoa</taxon>
        <taxon>Evosea</taxon>
        <taxon>Variosea</taxon>
        <taxon>Cavosteliida</taxon>
        <taxon>Cavosteliaceae</taxon>
        <taxon>Planoprotostelium</taxon>
    </lineage>
</organism>
<dbReference type="CDD" id="cd13999">
    <property type="entry name" value="STKc_MAP3K-like"/>
    <property type="match status" value="1"/>
</dbReference>
<comment type="catalytic activity">
    <reaction evidence="6">
        <text>L-threonyl-[protein] + ATP = O-phospho-L-threonyl-[protein] + ADP + H(+)</text>
        <dbReference type="Rhea" id="RHEA:46608"/>
        <dbReference type="Rhea" id="RHEA-COMP:11060"/>
        <dbReference type="Rhea" id="RHEA-COMP:11605"/>
        <dbReference type="ChEBI" id="CHEBI:15378"/>
        <dbReference type="ChEBI" id="CHEBI:30013"/>
        <dbReference type="ChEBI" id="CHEBI:30616"/>
        <dbReference type="ChEBI" id="CHEBI:61977"/>
        <dbReference type="ChEBI" id="CHEBI:456216"/>
        <dbReference type="EC" id="2.7.11.1"/>
    </reaction>
</comment>
<dbReference type="InterPro" id="IPR000719">
    <property type="entry name" value="Prot_kinase_dom"/>
</dbReference>
<protein>
    <recommendedName>
        <fullName evidence="11">Protein kinase domain-containing protein</fullName>
    </recommendedName>
</protein>
<evidence type="ECO:0000256" key="8">
    <source>
        <dbReference type="PROSITE-ProRule" id="PRU00023"/>
    </source>
</evidence>
<dbReference type="Gene3D" id="1.10.510.10">
    <property type="entry name" value="Transferase(Phosphotransferase) domain 1"/>
    <property type="match status" value="1"/>
</dbReference>
<accession>A0A2P6N2K3</accession>
<feature type="region of interest" description="Disordered" evidence="10">
    <location>
        <begin position="63"/>
        <end position="91"/>
    </location>
</feature>
<dbReference type="Gene3D" id="1.25.40.20">
    <property type="entry name" value="Ankyrin repeat-containing domain"/>
    <property type="match status" value="1"/>
</dbReference>
<keyword evidence="2" id="KW-0808">Transferase</keyword>
<dbReference type="SUPFAM" id="SSF56112">
    <property type="entry name" value="Protein kinase-like (PK-like)"/>
    <property type="match status" value="1"/>
</dbReference>
<dbReference type="EMBL" id="MDYQ01000237">
    <property type="protein sequence ID" value="PRP78173.1"/>
    <property type="molecule type" value="Genomic_DNA"/>
</dbReference>
<feature type="binding site" evidence="9">
    <location>
        <position position="507"/>
    </location>
    <ligand>
        <name>ATP</name>
        <dbReference type="ChEBI" id="CHEBI:30616"/>
    </ligand>
</feature>
<reference evidence="12 13" key="1">
    <citation type="journal article" date="2018" name="Genome Biol. Evol.">
        <title>Multiple Roots of Fruiting Body Formation in Amoebozoa.</title>
        <authorList>
            <person name="Hillmann F."/>
            <person name="Forbes G."/>
            <person name="Novohradska S."/>
            <person name="Ferling I."/>
            <person name="Riege K."/>
            <person name="Groth M."/>
            <person name="Westermann M."/>
            <person name="Marz M."/>
            <person name="Spaller T."/>
            <person name="Winckler T."/>
            <person name="Schaap P."/>
            <person name="Glockner G."/>
        </authorList>
    </citation>
    <scope>NUCLEOTIDE SEQUENCE [LARGE SCALE GENOMIC DNA]</scope>
    <source>
        <strain evidence="12 13">Jena</strain>
    </source>
</reference>
<dbReference type="OrthoDB" id="10261027at2759"/>
<dbReference type="PROSITE" id="PS00108">
    <property type="entry name" value="PROTEIN_KINASE_ST"/>
    <property type="match status" value="1"/>
</dbReference>
<evidence type="ECO:0000256" key="6">
    <source>
        <dbReference type="ARBA" id="ARBA00047899"/>
    </source>
</evidence>
<feature type="compositionally biased region" description="Polar residues" evidence="10">
    <location>
        <begin position="794"/>
        <end position="808"/>
    </location>
</feature>
<feature type="repeat" description="ANK" evidence="8">
    <location>
        <begin position="187"/>
        <end position="219"/>
    </location>
</feature>
<dbReference type="PROSITE" id="PS50011">
    <property type="entry name" value="PROTEIN_KINASE_DOM"/>
    <property type="match status" value="1"/>
</dbReference>
<keyword evidence="4" id="KW-0418">Kinase</keyword>
<feature type="region of interest" description="Disordered" evidence="10">
    <location>
        <begin position="103"/>
        <end position="141"/>
    </location>
</feature>
<dbReference type="Pfam" id="PF00069">
    <property type="entry name" value="Pkinase"/>
    <property type="match status" value="1"/>
</dbReference>
<evidence type="ECO:0000256" key="10">
    <source>
        <dbReference type="SAM" id="MobiDB-lite"/>
    </source>
</evidence>
<dbReference type="Pfam" id="PF12796">
    <property type="entry name" value="Ank_2"/>
    <property type="match status" value="2"/>
</dbReference>
<dbReference type="Gene3D" id="3.30.200.20">
    <property type="entry name" value="Phosphorylase Kinase, domain 1"/>
    <property type="match status" value="1"/>
</dbReference>
<comment type="caution">
    <text evidence="12">The sequence shown here is derived from an EMBL/GenBank/DDBJ whole genome shotgun (WGS) entry which is preliminary data.</text>
</comment>
<feature type="region of interest" description="Disordered" evidence="10">
    <location>
        <begin position="794"/>
        <end position="835"/>
    </location>
</feature>
<dbReference type="GO" id="GO:0004674">
    <property type="term" value="F:protein serine/threonine kinase activity"/>
    <property type="evidence" value="ECO:0007669"/>
    <property type="project" value="UniProtKB-EC"/>
</dbReference>
<sequence>MGFYCSAVSLELRRFPSRTTSATSICSFEHVRTKPPDYLIAETMTDRSGPSTRNPFIRWVTLRKKHKEETPPGSPLTRRKSSGSLIPPETKIVGSTSFTGPLLVPSSLLQPPPSRTLTNSSPGKSKKKRTSTSSNGHTQQKNMYGIAFEGNDVGELILREAETGHDQEAVFRLIKADPSLITKVDLSERSALHLAAMTGAPDIVEVLLSSGANPNAGDKHGWTPLHHAAAQGHEKVMQILLEDVTLKVDMKNQDGNTPLHYAVRRPMTQQILDMFKQRNADINAVNDNGDTPLHHNCAFGSDSLTTRLLVRYGADVNITNHNGETCLHWAARTGRTDVAEYLLSVGANKKVVGKDGRPMDVAVPIEALRKALVDSGRNLVFPKNHSRSSSLHSIEGPVNLPNSSSSPYNSQGNSPRNPHMLSNISMDSRGSDNVVQGTVLPKLPQLKVERKGSLPDLTQTDKDFAVPDIGSQWIINPSELSFVEKIGSGASSKVYRAVYRGEDVAVKILKNYEQNLVEDFVKEFNIISSIRSPYVIYFYGVILNPSISIVMQYFPRKSLNHVMRENFFMGWDLFFRFAKETGQCINCLHSWKPQIVHRDLKSLNLLVDESGNVRICDFGLSRYTTTEGNTLGKLRGTFAFCAPELYFGKLYTSAADIYSYSIILWELLYRTINGVYSRPYAEFPQIQQEMQIIIQVSKKNLRPTIPLGCPEQLSQLIERMWSAVPEERPTCPEIISTLKKLQSDYEADPVEFNSAVRGINRKLVLFMEERERGEMKRVFGYLSLVDACTLVPDSSSNQGSRDVQNPYSTEERVESEFLPPWRKPKDRRRTYDGTV</sequence>
<dbReference type="STRING" id="1890364.A0A2P6N2K3"/>
<dbReference type="Proteomes" id="UP000241769">
    <property type="component" value="Unassembled WGS sequence"/>
</dbReference>
<evidence type="ECO:0000256" key="5">
    <source>
        <dbReference type="ARBA" id="ARBA00022840"/>
    </source>
</evidence>
<dbReference type="SUPFAM" id="SSF48403">
    <property type="entry name" value="Ankyrin repeat"/>
    <property type="match status" value="1"/>
</dbReference>
<evidence type="ECO:0000256" key="1">
    <source>
        <dbReference type="ARBA" id="ARBA00005843"/>
    </source>
</evidence>
<dbReference type="PROSITE" id="PS50297">
    <property type="entry name" value="ANK_REP_REGION"/>
    <property type="match status" value="5"/>
</dbReference>
<name>A0A2P6N2K3_9EUKA</name>
<dbReference type="InterPro" id="IPR011009">
    <property type="entry name" value="Kinase-like_dom_sf"/>
</dbReference>
<keyword evidence="3 9" id="KW-0547">Nucleotide-binding</keyword>
<evidence type="ECO:0000256" key="9">
    <source>
        <dbReference type="PROSITE-ProRule" id="PRU10141"/>
    </source>
</evidence>
<feature type="repeat" description="ANK" evidence="8">
    <location>
        <begin position="254"/>
        <end position="287"/>
    </location>
</feature>
<evidence type="ECO:0000256" key="2">
    <source>
        <dbReference type="ARBA" id="ARBA00022679"/>
    </source>
</evidence>